<reference evidence="8 9" key="1">
    <citation type="journal article" date="2018" name="Environ. Microbiol.">
        <title>Isolation and genomic characterization of Novimethylophilus kurashikiensis gen. nov. sp. nov., a new lanthanide-dependent methylotrophic species of Methylophilaceae.</title>
        <authorList>
            <person name="Lv H."/>
            <person name="Sahin N."/>
            <person name="Tani A."/>
        </authorList>
    </citation>
    <scope>NUCLEOTIDE SEQUENCE [LARGE SCALE GENOMIC DNA]</scope>
    <source>
        <strain evidence="8 9">La2-4</strain>
    </source>
</reference>
<feature type="domain" description="Response regulatory" evidence="7">
    <location>
        <begin position="3"/>
        <end position="119"/>
    </location>
</feature>
<feature type="domain" description="HTH luxR-type" evidence="6">
    <location>
        <begin position="143"/>
        <end position="208"/>
    </location>
</feature>
<dbReference type="InterPro" id="IPR000792">
    <property type="entry name" value="Tscrpt_reg_LuxR_C"/>
</dbReference>
<evidence type="ECO:0000313" key="8">
    <source>
        <dbReference type="EMBL" id="GBG15793.1"/>
    </source>
</evidence>
<comment type="caution">
    <text evidence="8">The sequence shown here is derived from an EMBL/GenBank/DDBJ whole genome shotgun (WGS) entry which is preliminary data.</text>
</comment>
<dbReference type="RefSeq" id="WP_109016944.1">
    <property type="nucleotide sequence ID" value="NZ_BDOQ01000021.1"/>
</dbReference>
<gene>
    <name evidence="8" type="ORF">NMK_3405</name>
</gene>
<evidence type="ECO:0000259" key="6">
    <source>
        <dbReference type="PROSITE" id="PS50043"/>
    </source>
</evidence>
<evidence type="ECO:0000256" key="5">
    <source>
        <dbReference type="PROSITE-ProRule" id="PRU00169"/>
    </source>
</evidence>
<dbReference type="CDD" id="cd17535">
    <property type="entry name" value="REC_NarL-like"/>
    <property type="match status" value="1"/>
</dbReference>
<keyword evidence="2" id="KW-0805">Transcription regulation</keyword>
<dbReference type="Pfam" id="PF00072">
    <property type="entry name" value="Response_reg"/>
    <property type="match status" value="1"/>
</dbReference>
<dbReference type="GO" id="GO:0000160">
    <property type="term" value="P:phosphorelay signal transduction system"/>
    <property type="evidence" value="ECO:0007669"/>
    <property type="project" value="InterPro"/>
</dbReference>
<dbReference type="InterPro" id="IPR058245">
    <property type="entry name" value="NreC/VraR/RcsB-like_REC"/>
</dbReference>
<dbReference type="PROSITE" id="PS50043">
    <property type="entry name" value="HTH_LUXR_2"/>
    <property type="match status" value="1"/>
</dbReference>
<protein>
    <submittedName>
        <fullName evidence="8">LuxR family transcriptional regulator</fullName>
    </submittedName>
</protein>
<dbReference type="OrthoDB" id="9780593at2"/>
<evidence type="ECO:0000256" key="1">
    <source>
        <dbReference type="ARBA" id="ARBA00022553"/>
    </source>
</evidence>
<dbReference type="Proteomes" id="UP000245081">
    <property type="component" value="Unassembled WGS sequence"/>
</dbReference>
<dbReference type="InterPro" id="IPR001789">
    <property type="entry name" value="Sig_transdc_resp-reg_receiver"/>
</dbReference>
<dbReference type="AlphaFoldDB" id="A0A2R5FHF5"/>
<evidence type="ECO:0000256" key="4">
    <source>
        <dbReference type="ARBA" id="ARBA00023163"/>
    </source>
</evidence>
<accession>A0A2R5FHF5</accession>
<dbReference type="InterPro" id="IPR016032">
    <property type="entry name" value="Sig_transdc_resp-reg_C-effctor"/>
</dbReference>
<dbReference type="SUPFAM" id="SSF46894">
    <property type="entry name" value="C-terminal effector domain of the bipartite response regulators"/>
    <property type="match status" value="1"/>
</dbReference>
<dbReference type="GO" id="GO:0003677">
    <property type="term" value="F:DNA binding"/>
    <property type="evidence" value="ECO:0007669"/>
    <property type="project" value="UniProtKB-KW"/>
</dbReference>
<dbReference type="GO" id="GO:0006355">
    <property type="term" value="P:regulation of DNA-templated transcription"/>
    <property type="evidence" value="ECO:0007669"/>
    <property type="project" value="InterPro"/>
</dbReference>
<dbReference type="PROSITE" id="PS50110">
    <property type="entry name" value="RESPONSE_REGULATORY"/>
    <property type="match status" value="1"/>
</dbReference>
<dbReference type="InterPro" id="IPR039420">
    <property type="entry name" value="WalR-like"/>
</dbReference>
<name>A0A2R5FHF5_9PROT</name>
<evidence type="ECO:0000256" key="2">
    <source>
        <dbReference type="ARBA" id="ARBA00023015"/>
    </source>
</evidence>
<dbReference type="CDD" id="cd06170">
    <property type="entry name" value="LuxR_C_like"/>
    <property type="match status" value="1"/>
</dbReference>
<dbReference type="Gene3D" id="3.40.50.2300">
    <property type="match status" value="1"/>
</dbReference>
<keyword evidence="1 5" id="KW-0597">Phosphoprotein</keyword>
<dbReference type="InterPro" id="IPR011006">
    <property type="entry name" value="CheY-like_superfamily"/>
</dbReference>
<evidence type="ECO:0000313" key="9">
    <source>
        <dbReference type="Proteomes" id="UP000245081"/>
    </source>
</evidence>
<evidence type="ECO:0000256" key="3">
    <source>
        <dbReference type="ARBA" id="ARBA00023125"/>
    </source>
</evidence>
<organism evidence="8 9">
    <name type="scientific">Novimethylophilus kurashikiensis</name>
    <dbReference type="NCBI Taxonomy" id="1825523"/>
    <lineage>
        <taxon>Bacteria</taxon>
        <taxon>Pseudomonadati</taxon>
        <taxon>Pseudomonadota</taxon>
        <taxon>Betaproteobacteria</taxon>
        <taxon>Nitrosomonadales</taxon>
        <taxon>Methylophilaceae</taxon>
        <taxon>Novimethylophilus</taxon>
    </lineage>
</organism>
<dbReference type="SMART" id="SM00421">
    <property type="entry name" value="HTH_LUXR"/>
    <property type="match status" value="1"/>
</dbReference>
<evidence type="ECO:0000259" key="7">
    <source>
        <dbReference type="PROSITE" id="PS50110"/>
    </source>
</evidence>
<dbReference type="PRINTS" id="PR00038">
    <property type="entry name" value="HTHLUXR"/>
</dbReference>
<dbReference type="SMART" id="SM00448">
    <property type="entry name" value="REC"/>
    <property type="match status" value="1"/>
</dbReference>
<dbReference type="PANTHER" id="PTHR43214:SF41">
    <property type="entry name" value="NITRATE_NITRITE RESPONSE REGULATOR PROTEIN NARP"/>
    <property type="match status" value="1"/>
</dbReference>
<feature type="modified residue" description="4-aspartylphosphate" evidence="5">
    <location>
        <position position="54"/>
    </location>
</feature>
<keyword evidence="3" id="KW-0238">DNA-binding</keyword>
<sequence>MLRLMIADDHAILRDGLKQLFSHSGDMEVVAEAGDGPQVLESLRKIKVDALILDVSMPTLGGIDLVPKLRNLYPALPTLVLSMHNEPQMAMNMIKAGASGYLCKDCEPTELVTAVRAVANGRRYISGQLAEQLIFLDGDGKGDAPPHERLSRREQQVLRMLANGKSIIEIAEVLSISNKTVSTHKTRIMKKMDIDSNAKLIRYAISHGLCD</sequence>
<dbReference type="EMBL" id="BDOQ01000021">
    <property type="protein sequence ID" value="GBG15793.1"/>
    <property type="molecule type" value="Genomic_DNA"/>
</dbReference>
<keyword evidence="4" id="KW-0804">Transcription</keyword>
<dbReference type="SUPFAM" id="SSF52172">
    <property type="entry name" value="CheY-like"/>
    <property type="match status" value="1"/>
</dbReference>
<dbReference type="PANTHER" id="PTHR43214">
    <property type="entry name" value="TWO-COMPONENT RESPONSE REGULATOR"/>
    <property type="match status" value="1"/>
</dbReference>
<dbReference type="Pfam" id="PF00196">
    <property type="entry name" value="GerE"/>
    <property type="match status" value="1"/>
</dbReference>
<keyword evidence="9" id="KW-1185">Reference proteome</keyword>
<proteinExistence type="predicted"/>